<sequence>MKKIPFFSLLTVAIAFFALVLSCTKTREDISLPSADKADNSYRTATPVDSINYDSTGSFVYNHIKKHLLYYDPYDLMPEKGREELRHKVDSVQSAPGKEVGFHWDEASKRNIISKLTGSILKDIEKELKKNITDGYDREQTIKWFDLQIVSVKANNRLKLKDKHIAVRHLTMMKYALKAAYESLTISDKSGRTNSTNACTVPLLNCIVTNASTYAAIGAVFGADAGAVVGVFIGSLLSISTCTCGSSCTFPAAVSTPDVCYDPYNGIKFKVSGYGTNALGFRIELYKSDNLITANQIAFKQVSSGDEVTFSNSDLVGNDLVYVSVYTNCGGQWLNQPKVVAIRISQLGWPDFTIAGPANPYITSYVSYNMVGRNLSDVSWSLYTRNQASGIINSSYLYNTTTWIQWNQYPGWVVVAGEAHTSCGACYRQMDVYTHN</sequence>
<accession>A0A1G9K0Z5</accession>
<dbReference type="OrthoDB" id="965252at2"/>
<proteinExistence type="predicted"/>
<dbReference type="RefSeq" id="WP_093198201.1">
    <property type="nucleotide sequence ID" value="NZ_FNGS01000002.1"/>
</dbReference>
<evidence type="ECO:0000256" key="1">
    <source>
        <dbReference type="SAM" id="SignalP"/>
    </source>
</evidence>
<feature type="signal peptide" evidence="1">
    <location>
        <begin position="1"/>
        <end position="17"/>
    </location>
</feature>
<reference evidence="2 3" key="1">
    <citation type="submission" date="2016-10" db="EMBL/GenBank/DDBJ databases">
        <authorList>
            <person name="de Groot N.N."/>
        </authorList>
    </citation>
    <scope>NUCLEOTIDE SEQUENCE [LARGE SCALE GENOMIC DNA]</scope>
    <source>
        <strain evidence="2 3">DSM 21668</strain>
    </source>
</reference>
<feature type="chain" id="PRO_5011672944" evidence="1">
    <location>
        <begin position="18"/>
        <end position="436"/>
    </location>
</feature>
<dbReference type="AlphaFoldDB" id="A0A1G9K0Z5"/>
<name>A0A1G9K0Z5_9BACT</name>
<protein>
    <submittedName>
        <fullName evidence="2">Uncharacterized protein</fullName>
    </submittedName>
</protein>
<dbReference type="Proteomes" id="UP000198901">
    <property type="component" value="Unassembled WGS sequence"/>
</dbReference>
<keyword evidence="1" id="KW-0732">Signal</keyword>
<evidence type="ECO:0000313" key="3">
    <source>
        <dbReference type="Proteomes" id="UP000198901"/>
    </source>
</evidence>
<organism evidence="2 3">
    <name type="scientific">Siphonobacter aquaeclarae</name>
    <dbReference type="NCBI Taxonomy" id="563176"/>
    <lineage>
        <taxon>Bacteria</taxon>
        <taxon>Pseudomonadati</taxon>
        <taxon>Bacteroidota</taxon>
        <taxon>Cytophagia</taxon>
        <taxon>Cytophagales</taxon>
        <taxon>Cytophagaceae</taxon>
        <taxon>Siphonobacter</taxon>
    </lineage>
</organism>
<keyword evidence="3" id="KW-1185">Reference proteome</keyword>
<gene>
    <name evidence="2" type="ORF">SAMN04488090_0834</name>
</gene>
<dbReference type="PROSITE" id="PS51257">
    <property type="entry name" value="PROKAR_LIPOPROTEIN"/>
    <property type="match status" value="1"/>
</dbReference>
<evidence type="ECO:0000313" key="2">
    <source>
        <dbReference type="EMBL" id="SDL43362.1"/>
    </source>
</evidence>
<dbReference type="EMBL" id="FNGS01000002">
    <property type="protein sequence ID" value="SDL43362.1"/>
    <property type="molecule type" value="Genomic_DNA"/>
</dbReference>